<dbReference type="Pfam" id="PF01894">
    <property type="entry name" value="YjbQ"/>
    <property type="match status" value="1"/>
</dbReference>
<protein>
    <recommendedName>
        <fullName evidence="4">Secondary thiamine-phosphate synthase</fullName>
    </recommendedName>
</protein>
<evidence type="ECO:0008006" key="4">
    <source>
        <dbReference type="Google" id="ProtNLM"/>
    </source>
</evidence>
<gene>
    <name evidence="2" type="ORF">DEH80_08560</name>
</gene>
<dbReference type="PANTHER" id="PTHR30615:SF8">
    <property type="entry name" value="UPF0047 PROTEIN C4A8.02C"/>
    <property type="match status" value="1"/>
</dbReference>
<comment type="similarity">
    <text evidence="1">Belongs to the UPF0047 family.</text>
</comment>
<dbReference type="InterPro" id="IPR035917">
    <property type="entry name" value="YjbQ-like_sf"/>
</dbReference>
<dbReference type="AlphaFoldDB" id="A0A363ULK5"/>
<dbReference type="NCBIfam" id="TIGR00149">
    <property type="entry name" value="TIGR00149_YjbQ"/>
    <property type="match status" value="1"/>
</dbReference>
<name>A0A363ULK5_9GAMM</name>
<dbReference type="PANTHER" id="PTHR30615">
    <property type="entry name" value="UNCHARACTERIZED PROTEIN YJBQ-RELATED"/>
    <property type="match status" value="1"/>
</dbReference>
<organism evidence="2 3">
    <name type="scientific">Abyssibacter profundi</name>
    <dbReference type="NCBI Taxonomy" id="2182787"/>
    <lineage>
        <taxon>Bacteria</taxon>
        <taxon>Pseudomonadati</taxon>
        <taxon>Pseudomonadota</taxon>
        <taxon>Gammaproteobacteria</taxon>
        <taxon>Chromatiales</taxon>
        <taxon>Oceanococcaceae</taxon>
        <taxon>Abyssibacter</taxon>
    </lineage>
</organism>
<dbReference type="PIRSF" id="PIRSF004681">
    <property type="entry name" value="UCP004681"/>
    <property type="match status" value="1"/>
</dbReference>
<dbReference type="EMBL" id="QEQK01000006">
    <property type="protein sequence ID" value="PWN56305.1"/>
    <property type="molecule type" value="Genomic_DNA"/>
</dbReference>
<proteinExistence type="inferred from homology"/>
<dbReference type="Gene3D" id="2.60.120.460">
    <property type="entry name" value="YjbQ-like"/>
    <property type="match status" value="1"/>
</dbReference>
<comment type="caution">
    <text evidence="2">The sequence shown here is derived from an EMBL/GenBank/DDBJ whole genome shotgun (WGS) entry which is preliminary data.</text>
</comment>
<evidence type="ECO:0000313" key="3">
    <source>
        <dbReference type="Proteomes" id="UP000251800"/>
    </source>
</evidence>
<accession>A0A363ULK5</accession>
<sequence>MHSASTVLSLQTRGGQLVEFTTELERWVAQQPITEGLCSVWLRHTSAGLIVCENADPDVQRDLRRYLWDLVPDGDTRFVHTAEGPDDMPAHVRSVLTGCQLSIPIIAGQLQLGTWQGVFVWEFRAQSHRRTLAVSLLGV</sequence>
<dbReference type="RefSeq" id="WP_109720076.1">
    <property type="nucleotide sequence ID" value="NZ_QEQK01000006.1"/>
</dbReference>
<evidence type="ECO:0000256" key="1">
    <source>
        <dbReference type="ARBA" id="ARBA00005534"/>
    </source>
</evidence>
<dbReference type="OrthoDB" id="9801725at2"/>
<dbReference type="Proteomes" id="UP000251800">
    <property type="component" value="Unassembled WGS sequence"/>
</dbReference>
<dbReference type="SUPFAM" id="SSF111038">
    <property type="entry name" value="YjbQ-like"/>
    <property type="match status" value="1"/>
</dbReference>
<keyword evidence="3" id="KW-1185">Reference proteome</keyword>
<evidence type="ECO:0000313" key="2">
    <source>
        <dbReference type="EMBL" id="PWN56305.1"/>
    </source>
</evidence>
<reference evidence="2 3" key="1">
    <citation type="submission" date="2018-05" db="EMBL/GenBank/DDBJ databases">
        <title>Abyssibacter profundi OUC007T gen. nov., sp. nov, a marine bacterium isolated from seawater of the Mariana Trench.</title>
        <authorList>
            <person name="Zhou S."/>
        </authorList>
    </citation>
    <scope>NUCLEOTIDE SEQUENCE [LARGE SCALE GENOMIC DNA]</scope>
    <source>
        <strain evidence="2 3">OUC007</strain>
    </source>
</reference>
<dbReference type="InterPro" id="IPR001602">
    <property type="entry name" value="UPF0047_YjbQ-like"/>
</dbReference>